<gene>
    <name evidence="3" type="ORF">Cvel_22192</name>
</gene>
<evidence type="ECO:0000313" key="3">
    <source>
        <dbReference type="EMBL" id="CEM30127.1"/>
    </source>
</evidence>
<evidence type="ECO:0000256" key="1">
    <source>
        <dbReference type="SAM" id="MobiDB-lite"/>
    </source>
</evidence>
<dbReference type="Pfam" id="PF08242">
    <property type="entry name" value="Methyltransf_12"/>
    <property type="match status" value="1"/>
</dbReference>
<dbReference type="EMBL" id="CDMZ01001276">
    <property type="protein sequence ID" value="CEM30127.1"/>
    <property type="molecule type" value="Genomic_DNA"/>
</dbReference>
<dbReference type="SUPFAM" id="SSF53335">
    <property type="entry name" value="S-adenosyl-L-methionine-dependent methyltransferases"/>
    <property type="match status" value="1"/>
</dbReference>
<name>A0A0G4GJK5_9ALVE</name>
<feature type="domain" description="Methyltransferase type 12" evidence="2">
    <location>
        <begin position="85"/>
        <end position="190"/>
    </location>
</feature>
<feature type="compositionally biased region" description="Acidic residues" evidence="1">
    <location>
        <begin position="298"/>
        <end position="308"/>
    </location>
</feature>
<feature type="compositionally biased region" description="Polar residues" evidence="1">
    <location>
        <begin position="247"/>
        <end position="264"/>
    </location>
</feature>
<proteinExistence type="predicted"/>
<sequence>MAEMSQELQHGVDYSHLLNDSNKATDVKEIYAKWARSYDEDVKGSSASGTIYVGSERAAQCLAKTLRQCLESSSGTGFKGGLCGLDVGCGTGLSGQAVVEAVREEGILLSAVDGLDISRPMLEEARKKSVYRDLLEEDITQSDWAEGKKGGETGYEYDFIFSSGTFTSGHVGPDPAIRNLLAVLKPGGILAFTVGRTWRAHSYPSFLEELVGAREEGGRKRQAGAVQCEVLSAERIQYYIHTKSSALPAQTTGSSPLEIQTGVTPDSLKTGANSLEGGESNEMGKGGCMGTSVQGVGQEEEEGEEEGDYPSFGRVVILQRTC</sequence>
<dbReference type="VEuPathDB" id="CryptoDB:Cvel_22192"/>
<dbReference type="AlphaFoldDB" id="A0A0G4GJK5"/>
<dbReference type="InterPro" id="IPR029063">
    <property type="entry name" value="SAM-dependent_MTases_sf"/>
</dbReference>
<dbReference type="CDD" id="cd02440">
    <property type="entry name" value="AdoMet_MTases"/>
    <property type="match status" value="1"/>
</dbReference>
<dbReference type="Gene3D" id="3.40.50.150">
    <property type="entry name" value="Vaccinia Virus protein VP39"/>
    <property type="match status" value="1"/>
</dbReference>
<evidence type="ECO:0000259" key="2">
    <source>
        <dbReference type="Pfam" id="PF08242"/>
    </source>
</evidence>
<dbReference type="InterPro" id="IPR013217">
    <property type="entry name" value="Methyltransf_12"/>
</dbReference>
<dbReference type="PhylomeDB" id="A0A0G4GJK5"/>
<reference evidence="3" key="1">
    <citation type="submission" date="2014-11" db="EMBL/GenBank/DDBJ databases">
        <authorList>
            <person name="Otto D Thomas"/>
            <person name="Naeem Raeece"/>
        </authorList>
    </citation>
    <scope>NUCLEOTIDE SEQUENCE</scope>
</reference>
<feature type="region of interest" description="Disordered" evidence="1">
    <location>
        <begin position="247"/>
        <end position="312"/>
    </location>
</feature>
<protein>
    <recommendedName>
        <fullName evidence="2">Methyltransferase type 12 domain-containing protein</fullName>
    </recommendedName>
</protein>
<organism evidence="3">
    <name type="scientific">Chromera velia CCMP2878</name>
    <dbReference type="NCBI Taxonomy" id="1169474"/>
    <lineage>
        <taxon>Eukaryota</taxon>
        <taxon>Sar</taxon>
        <taxon>Alveolata</taxon>
        <taxon>Colpodellida</taxon>
        <taxon>Chromeraceae</taxon>
        <taxon>Chromera</taxon>
    </lineage>
</organism>
<accession>A0A0G4GJK5</accession>